<feature type="domain" description="Gfo/Idh/MocA-like oxidoreductase N-terminal" evidence="1">
    <location>
        <begin position="48"/>
        <end position="171"/>
    </location>
</feature>
<reference evidence="4" key="1">
    <citation type="journal article" date="2019" name="Int. J. Syst. Evol. Microbiol.">
        <title>The Global Catalogue of Microorganisms (GCM) 10K type strain sequencing project: providing services to taxonomists for standard genome sequencing and annotation.</title>
        <authorList>
            <consortium name="The Broad Institute Genomics Platform"/>
            <consortium name="The Broad Institute Genome Sequencing Center for Infectious Disease"/>
            <person name="Wu L."/>
            <person name="Ma J."/>
        </authorList>
    </citation>
    <scope>NUCLEOTIDE SEQUENCE [LARGE SCALE GENOMIC DNA]</scope>
    <source>
        <strain evidence="4">CGMCC 4.7106</strain>
    </source>
</reference>
<evidence type="ECO:0000259" key="2">
    <source>
        <dbReference type="Pfam" id="PF19051"/>
    </source>
</evidence>
<dbReference type="Pfam" id="PF19051">
    <property type="entry name" value="GFO_IDH_MocA_C2"/>
    <property type="match status" value="2"/>
</dbReference>
<dbReference type="InterPro" id="IPR000683">
    <property type="entry name" value="Gfo/Idh/MocA-like_OxRdtase_N"/>
</dbReference>
<feature type="domain" description="Gfo/Idh/MocA-like oxidoreductase bacterial type C-terminal" evidence="2">
    <location>
        <begin position="428"/>
        <end position="472"/>
    </location>
</feature>
<dbReference type="PANTHER" id="PTHR43818">
    <property type="entry name" value="BCDNA.GH03377"/>
    <property type="match status" value="1"/>
</dbReference>
<dbReference type="RefSeq" id="WP_386821202.1">
    <property type="nucleotide sequence ID" value="NZ_JBHUIT010000031.1"/>
</dbReference>
<dbReference type="Gene3D" id="3.40.50.720">
    <property type="entry name" value="NAD(P)-binding Rossmann-like Domain"/>
    <property type="match status" value="1"/>
</dbReference>
<dbReference type="InterPro" id="IPR036291">
    <property type="entry name" value="NAD(P)-bd_dom_sf"/>
</dbReference>
<feature type="domain" description="Gfo/Idh/MocA-like oxidoreductase bacterial type C-terminal" evidence="2">
    <location>
        <begin position="219"/>
        <end position="275"/>
    </location>
</feature>
<dbReference type="SUPFAM" id="SSF55347">
    <property type="entry name" value="Glyceraldehyde-3-phosphate dehydrogenase-like, C-terminal domain"/>
    <property type="match status" value="1"/>
</dbReference>
<comment type="caution">
    <text evidence="3">The sequence shown here is derived from an EMBL/GenBank/DDBJ whole genome shotgun (WGS) entry which is preliminary data.</text>
</comment>
<dbReference type="InterPro" id="IPR043906">
    <property type="entry name" value="Gfo/Idh/MocA_OxRdtase_bact_C"/>
</dbReference>
<dbReference type="Pfam" id="PF01408">
    <property type="entry name" value="GFO_IDH_MocA"/>
    <property type="match status" value="1"/>
</dbReference>
<evidence type="ECO:0000313" key="4">
    <source>
        <dbReference type="Proteomes" id="UP001597375"/>
    </source>
</evidence>
<accession>A0ABW5DCT2</accession>
<dbReference type="PANTHER" id="PTHR43818:SF10">
    <property type="entry name" value="NADH-DEPENDENT DEHYDROGENASE-RELATED"/>
    <property type="match status" value="1"/>
</dbReference>
<dbReference type="EMBL" id="JBHUIT010000031">
    <property type="protein sequence ID" value="MFD2257836.1"/>
    <property type="molecule type" value="Genomic_DNA"/>
</dbReference>
<dbReference type="InterPro" id="IPR006311">
    <property type="entry name" value="TAT_signal"/>
</dbReference>
<dbReference type="Proteomes" id="UP001597375">
    <property type="component" value="Unassembled WGS sequence"/>
</dbReference>
<gene>
    <name evidence="3" type="ORF">ACFSSA_14230</name>
</gene>
<organism evidence="3 4">
    <name type="scientific">Luteolibacter algae</name>
    <dbReference type="NCBI Taxonomy" id="454151"/>
    <lineage>
        <taxon>Bacteria</taxon>
        <taxon>Pseudomonadati</taxon>
        <taxon>Verrucomicrobiota</taxon>
        <taxon>Verrucomicrobiia</taxon>
        <taxon>Verrucomicrobiales</taxon>
        <taxon>Verrucomicrobiaceae</taxon>
        <taxon>Luteolibacter</taxon>
    </lineage>
</organism>
<dbReference type="SUPFAM" id="SSF51735">
    <property type="entry name" value="NAD(P)-binding Rossmann-fold domains"/>
    <property type="match status" value="1"/>
</dbReference>
<dbReference type="PROSITE" id="PS51318">
    <property type="entry name" value="TAT"/>
    <property type="match status" value="1"/>
</dbReference>
<dbReference type="InterPro" id="IPR050463">
    <property type="entry name" value="Gfo/Idh/MocA_oxidrdct_glycsds"/>
</dbReference>
<proteinExistence type="predicted"/>
<protein>
    <submittedName>
        <fullName evidence="3">Gfo/Idh/MocA family oxidoreductase</fullName>
    </submittedName>
</protein>
<evidence type="ECO:0000313" key="3">
    <source>
        <dbReference type="EMBL" id="MFD2257836.1"/>
    </source>
</evidence>
<sequence>MNHKIKHQSTRRNFIKSTGAIAAGFTILPSYLTAARKPGAPLPPSERINLACIGIGGRARGVIPSLCHGGRAQPIALCDVDFESAKGAQDTLKQYPDAARFHDFREMFDKLEKDIDAVSVVTPDHTHFCAAILAMSLGKHVYVEKPLTRTFHESELLMRAEKKYGVVTQMGNQGHTGSGIDLFSKMVEAGLCNEMTHLDAWKTPSLWFMDKKQRNILPLSKDPVPDSLKTWDLWCGPRQKLPFNKLYHPFDWRGFYEYGMGMLGDWGAHIIDFVHDKLDMGLPTTIKSIQMLDHNQIYYPLGSQLSMHFPARGENRPAIDMIWKDGPDCLPEIPERFLTKGENGKPDQSITRGAGTLLYGENTDLAISRGHHVDSPVILTQQDSKNKYDAFKPVEVDRNSADHFTSFINACKGDGTTNSPFSKGGLLTQVLALGTIAQYLNTDLEFDPKAKQFVDNDAANVLLNPPARKEWEQYYQLA</sequence>
<keyword evidence="4" id="KW-1185">Reference proteome</keyword>
<name>A0ABW5DCT2_9BACT</name>
<evidence type="ECO:0000259" key="1">
    <source>
        <dbReference type="Pfam" id="PF01408"/>
    </source>
</evidence>